<dbReference type="PANTHER" id="PTHR32166">
    <property type="entry name" value="OSJNBA0013A04.12 PROTEIN"/>
    <property type="match status" value="1"/>
</dbReference>
<dbReference type="InterPro" id="IPR007021">
    <property type="entry name" value="DUF659"/>
</dbReference>
<evidence type="ECO:0000313" key="3">
    <source>
        <dbReference type="Proteomes" id="UP000323000"/>
    </source>
</evidence>
<accession>A0A5C7I5K1</accession>
<dbReference type="EMBL" id="VAHF01000004">
    <property type="protein sequence ID" value="TXG63826.1"/>
    <property type="molecule type" value="Genomic_DNA"/>
</dbReference>
<gene>
    <name evidence="2" type="ORF">EZV62_010820</name>
</gene>
<reference evidence="3" key="1">
    <citation type="journal article" date="2019" name="Gigascience">
        <title>De novo genome assembly of the endangered Acer yangbiense, a plant species with extremely small populations endemic to Yunnan Province, China.</title>
        <authorList>
            <person name="Yang J."/>
            <person name="Wariss H.M."/>
            <person name="Tao L."/>
            <person name="Zhang R."/>
            <person name="Yun Q."/>
            <person name="Hollingsworth P."/>
            <person name="Dao Z."/>
            <person name="Luo G."/>
            <person name="Guo H."/>
            <person name="Ma Y."/>
            <person name="Sun W."/>
        </authorList>
    </citation>
    <scope>NUCLEOTIDE SEQUENCE [LARGE SCALE GENOMIC DNA]</scope>
    <source>
        <strain evidence="3">cv. Malutang</strain>
    </source>
</reference>
<organism evidence="2 3">
    <name type="scientific">Acer yangbiense</name>
    <dbReference type="NCBI Taxonomy" id="1000413"/>
    <lineage>
        <taxon>Eukaryota</taxon>
        <taxon>Viridiplantae</taxon>
        <taxon>Streptophyta</taxon>
        <taxon>Embryophyta</taxon>
        <taxon>Tracheophyta</taxon>
        <taxon>Spermatophyta</taxon>
        <taxon>Magnoliopsida</taxon>
        <taxon>eudicotyledons</taxon>
        <taxon>Gunneridae</taxon>
        <taxon>Pentapetalae</taxon>
        <taxon>rosids</taxon>
        <taxon>malvids</taxon>
        <taxon>Sapindales</taxon>
        <taxon>Sapindaceae</taxon>
        <taxon>Hippocastanoideae</taxon>
        <taxon>Acereae</taxon>
        <taxon>Acer</taxon>
    </lineage>
</organism>
<proteinExistence type="predicted"/>
<protein>
    <recommendedName>
        <fullName evidence="1">DUF659 domain-containing protein</fullName>
    </recommendedName>
</protein>
<name>A0A5C7I5K1_9ROSI</name>
<sequence>MTQLERDEMINNCVTLNSKSKGGSNSDIVSQRGIRGLMDRYVLNVEEDEAKFFFENGIAYNITNSPSFINMCRSIGSDMCGLKPPTAYELRTSILKAKEANMQAIVAEVKKTWAQTGVSIMLDGWKDMGGRQLIHFLVNNLHGTIFLKSIDANDVVKDVTLLFKLLDEVVEEVGENIVVQVVTDNESN</sequence>
<comment type="caution">
    <text evidence="2">The sequence shown here is derived from an EMBL/GenBank/DDBJ whole genome shotgun (WGS) entry which is preliminary data.</text>
</comment>
<dbReference type="Proteomes" id="UP000323000">
    <property type="component" value="Chromosome 4"/>
</dbReference>
<dbReference type="Pfam" id="PF04937">
    <property type="entry name" value="DUF659"/>
    <property type="match status" value="1"/>
</dbReference>
<dbReference type="AlphaFoldDB" id="A0A5C7I5K1"/>
<evidence type="ECO:0000259" key="1">
    <source>
        <dbReference type="Pfam" id="PF04937"/>
    </source>
</evidence>
<feature type="domain" description="DUF659" evidence="1">
    <location>
        <begin position="85"/>
        <end position="188"/>
    </location>
</feature>
<dbReference type="PANTHER" id="PTHR32166:SF123">
    <property type="entry name" value="BED-TYPE DOMAIN-CONTAINING PROTEIN"/>
    <property type="match status" value="1"/>
</dbReference>
<keyword evidence="3" id="KW-1185">Reference proteome</keyword>
<dbReference type="OrthoDB" id="1430651at2759"/>
<evidence type="ECO:0000313" key="2">
    <source>
        <dbReference type="EMBL" id="TXG63826.1"/>
    </source>
</evidence>